<dbReference type="InterPro" id="IPR027417">
    <property type="entry name" value="P-loop_NTPase"/>
</dbReference>
<dbReference type="PANTHER" id="PTHR24220:SF689">
    <property type="entry name" value="LIPOPROTEIN-RELEASING SYSTEM ATP-BINDING PROTEIN LOLD"/>
    <property type="match status" value="1"/>
</dbReference>
<comment type="similarity">
    <text evidence="1">Belongs to the ABC transporter superfamily.</text>
</comment>
<dbReference type="GO" id="GO:0016887">
    <property type="term" value="F:ATP hydrolysis activity"/>
    <property type="evidence" value="ECO:0007669"/>
    <property type="project" value="InterPro"/>
</dbReference>
<dbReference type="RefSeq" id="WP_108370576.1">
    <property type="nucleotide sequence ID" value="NZ_CP028811.1"/>
</dbReference>
<organism evidence="3 4">
    <name type="scientific">Flavobacterium magnum</name>
    <dbReference type="NCBI Taxonomy" id="2162713"/>
    <lineage>
        <taxon>Bacteria</taxon>
        <taxon>Pseudomonadati</taxon>
        <taxon>Bacteroidota</taxon>
        <taxon>Flavobacteriia</taxon>
        <taxon>Flavobacteriales</taxon>
        <taxon>Flavobacteriaceae</taxon>
        <taxon>Flavobacterium</taxon>
    </lineage>
</organism>
<evidence type="ECO:0000313" key="3">
    <source>
        <dbReference type="EMBL" id="AWA29992.1"/>
    </source>
</evidence>
<dbReference type="GO" id="GO:0022857">
    <property type="term" value="F:transmembrane transporter activity"/>
    <property type="evidence" value="ECO:0007669"/>
    <property type="project" value="TreeGrafter"/>
</dbReference>
<dbReference type="KEGG" id="fmg:HYN48_07835"/>
<dbReference type="PANTHER" id="PTHR24220">
    <property type="entry name" value="IMPORT ATP-BINDING PROTEIN"/>
    <property type="match status" value="1"/>
</dbReference>
<dbReference type="OrthoDB" id="1098100at2"/>
<name>A0A2S0RGZ8_9FLAO</name>
<dbReference type="InterPro" id="IPR003439">
    <property type="entry name" value="ABC_transporter-like_ATP-bd"/>
</dbReference>
<dbReference type="Proteomes" id="UP000244193">
    <property type="component" value="Chromosome"/>
</dbReference>
<sequence length="216" mass="24432">MNSITLDGITPKYFVPKTMATAATIWNTKTTFTKGEYYLVIAPSGSGKSTLATAMLGNHFEYDGTILYDLVSLKTQSLEQIVAFRRNQLQLLFQDVRLIPDLTVRENVLLRTFGKKNADFESKLQSYADTLGILPLLDKKAKNCSYGERQRSAIVRSLINPTDFLVYDECFSHLDLKNKQIAFDLIIRVAEAHGSGVIFFELNDFPFPHQCHILNL</sequence>
<feature type="domain" description="ABC transporter" evidence="2">
    <location>
        <begin position="4"/>
        <end position="216"/>
    </location>
</feature>
<protein>
    <recommendedName>
        <fullName evidence="2">ABC transporter domain-containing protein</fullName>
    </recommendedName>
</protein>
<evidence type="ECO:0000256" key="1">
    <source>
        <dbReference type="ARBA" id="ARBA00005417"/>
    </source>
</evidence>
<dbReference type="GO" id="GO:0005524">
    <property type="term" value="F:ATP binding"/>
    <property type="evidence" value="ECO:0007669"/>
    <property type="project" value="InterPro"/>
</dbReference>
<dbReference type="PROSITE" id="PS50893">
    <property type="entry name" value="ABC_TRANSPORTER_2"/>
    <property type="match status" value="1"/>
</dbReference>
<gene>
    <name evidence="3" type="ORF">HYN48_07835</name>
</gene>
<dbReference type="AlphaFoldDB" id="A0A2S0RGZ8"/>
<dbReference type="EMBL" id="CP028811">
    <property type="protein sequence ID" value="AWA29992.1"/>
    <property type="molecule type" value="Genomic_DNA"/>
</dbReference>
<evidence type="ECO:0000259" key="2">
    <source>
        <dbReference type="PROSITE" id="PS50893"/>
    </source>
</evidence>
<dbReference type="Gene3D" id="3.40.50.300">
    <property type="entry name" value="P-loop containing nucleotide triphosphate hydrolases"/>
    <property type="match status" value="1"/>
</dbReference>
<evidence type="ECO:0000313" key="4">
    <source>
        <dbReference type="Proteomes" id="UP000244193"/>
    </source>
</evidence>
<proteinExistence type="inferred from homology"/>
<accession>A0A2S0RGZ8</accession>
<dbReference type="Pfam" id="PF00005">
    <property type="entry name" value="ABC_tran"/>
    <property type="match status" value="1"/>
</dbReference>
<reference evidence="3 4" key="1">
    <citation type="submission" date="2018-04" db="EMBL/GenBank/DDBJ databases">
        <title>Genome sequencing of Flavobacterium sp. HYN0048.</title>
        <authorList>
            <person name="Yi H."/>
            <person name="Baek C."/>
        </authorList>
    </citation>
    <scope>NUCLEOTIDE SEQUENCE [LARGE SCALE GENOMIC DNA]</scope>
    <source>
        <strain evidence="3 4">HYN0048</strain>
    </source>
</reference>
<keyword evidence="4" id="KW-1185">Reference proteome</keyword>
<dbReference type="SUPFAM" id="SSF52540">
    <property type="entry name" value="P-loop containing nucleoside triphosphate hydrolases"/>
    <property type="match status" value="1"/>
</dbReference>
<dbReference type="GO" id="GO:0005886">
    <property type="term" value="C:plasma membrane"/>
    <property type="evidence" value="ECO:0007669"/>
    <property type="project" value="TreeGrafter"/>
</dbReference>
<dbReference type="InterPro" id="IPR015854">
    <property type="entry name" value="ABC_transpr_LolD-like"/>
</dbReference>